<dbReference type="InterPro" id="IPR000719">
    <property type="entry name" value="Prot_kinase_dom"/>
</dbReference>
<organism evidence="3 4">
    <name type="scientific">Crotalaria pallida</name>
    <name type="common">Smooth rattlebox</name>
    <name type="synonym">Crotalaria striata</name>
    <dbReference type="NCBI Taxonomy" id="3830"/>
    <lineage>
        <taxon>Eukaryota</taxon>
        <taxon>Viridiplantae</taxon>
        <taxon>Streptophyta</taxon>
        <taxon>Embryophyta</taxon>
        <taxon>Tracheophyta</taxon>
        <taxon>Spermatophyta</taxon>
        <taxon>Magnoliopsida</taxon>
        <taxon>eudicotyledons</taxon>
        <taxon>Gunneridae</taxon>
        <taxon>Pentapetalae</taxon>
        <taxon>rosids</taxon>
        <taxon>fabids</taxon>
        <taxon>Fabales</taxon>
        <taxon>Fabaceae</taxon>
        <taxon>Papilionoideae</taxon>
        <taxon>50 kb inversion clade</taxon>
        <taxon>genistoids sensu lato</taxon>
        <taxon>core genistoids</taxon>
        <taxon>Crotalarieae</taxon>
        <taxon>Crotalaria</taxon>
    </lineage>
</organism>
<gene>
    <name evidence="3" type="ORF">RIF29_33427</name>
</gene>
<name>A0AAN9E8A2_CROPI</name>
<dbReference type="PROSITE" id="PS00107">
    <property type="entry name" value="PROTEIN_KINASE_ATP"/>
    <property type="match status" value="1"/>
</dbReference>
<evidence type="ECO:0000313" key="4">
    <source>
        <dbReference type="Proteomes" id="UP001372338"/>
    </source>
</evidence>
<dbReference type="SUPFAM" id="SSF56112">
    <property type="entry name" value="Protein kinase-like (PK-like)"/>
    <property type="match status" value="1"/>
</dbReference>
<reference evidence="3 4" key="1">
    <citation type="submission" date="2024-01" db="EMBL/GenBank/DDBJ databases">
        <title>The genomes of 5 underutilized Papilionoideae crops provide insights into root nodulation and disease resistanc.</title>
        <authorList>
            <person name="Yuan L."/>
        </authorList>
    </citation>
    <scope>NUCLEOTIDE SEQUENCE [LARGE SCALE GENOMIC DNA]</scope>
    <source>
        <strain evidence="3">ZHUSHIDOU_FW_LH</strain>
        <tissue evidence="3">Leaf</tissue>
    </source>
</reference>
<proteinExistence type="predicted"/>
<evidence type="ECO:0000313" key="3">
    <source>
        <dbReference type="EMBL" id="KAK7250766.1"/>
    </source>
</evidence>
<dbReference type="GO" id="GO:0005524">
    <property type="term" value="F:ATP binding"/>
    <property type="evidence" value="ECO:0007669"/>
    <property type="project" value="UniProtKB-UniRule"/>
</dbReference>
<sequence length="98" mass="10676">MGICYTSLQSPPDPNLKVFSFGDLKSATKSFKSDTLLGQGGFGKVYKGWLDEKTLNPAKSGTGMVVAIKKLNKEGMQGFQEWQVLPLFASLKFSIPLS</sequence>
<dbReference type="PROSITE" id="PS50011">
    <property type="entry name" value="PROTEIN_KINASE_DOM"/>
    <property type="match status" value="1"/>
</dbReference>
<protein>
    <recommendedName>
        <fullName evidence="2">Protein kinase domain-containing protein</fullName>
    </recommendedName>
</protein>
<dbReference type="GO" id="GO:0004672">
    <property type="term" value="F:protein kinase activity"/>
    <property type="evidence" value="ECO:0007669"/>
    <property type="project" value="InterPro"/>
</dbReference>
<dbReference type="Gene3D" id="3.30.200.20">
    <property type="entry name" value="Phosphorylase Kinase, domain 1"/>
    <property type="match status" value="1"/>
</dbReference>
<dbReference type="PANTHER" id="PTHR45621">
    <property type="entry name" value="OS01G0588500 PROTEIN-RELATED"/>
    <property type="match status" value="1"/>
</dbReference>
<dbReference type="InterPro" id="IPR050823">
    <property type="entry name" value="Plant_Ser_Thr_Prot_Kinase"/>
</dbReference>
<dbReference type="EMBL" id="JAYWIO010000007">
    <property type="protein sequence ID" value="KAK7250766.1"/>
    <property type="molecule type" value="Genomic_DNA"/>
</dbReference>
<keyword evidence="4" id="KW-1185">Reference proteome</keyword>
<dbReference type="AlphaFoldDB" id="A0AAN9E8A2"/>
<feature type="domain" description="Protein kinase" evidence="2">
    <location>
        <begin position="31"/>
        <end position="98"/>
    </location>
</feature>
<accession>A0AAN9E8A2</accession>
<comment type="caution">
    <text evidence="3">The sequence shown here is derived from an EMBL/GenBank/DDBJ whole genome shotgun (WGS) entry which is preliminary data.</text>
</comment>
<dbReference type="InterPro" id="IPR017441">
    <property type="entry name" value="Protein_kinase_ATP_BS"/>
</dbReference>
<dbReference type="InterPro" id="IPR011009">
    <property type="entry name" value="Kinase-like_dom_sf"/>
</dbReference>
<feature type="binding site" evidence="1">
    <location>
        <position position="70"/>
    </location>
    <ligand>
        <name>ATP</name>
        <dbReference type="ChEBI" id="CHEBI:30616"/>
    </ligand>
</feature>
<evidence type="ECO:0000256" key="1">
    <source>
        <dbReference type="PROSITE-ProRule" id="PRU10141"/>
    </source>
</evidence>
<evidence type="ECO:0000259" key="2">
    <source>
        <dbReference type="PROSITE" id="PS50011"/>
    </source>
</evidence>
<keyword evidence="1" id="KW-0547">Nucleotide-binding</keyword>
<dbReference type="Proteomes" id="UP001372338">
    <property type="component" value="Unassembled WGS sequence"/>
</dbReference>
<keyword evidence="1" id="KW-0067">ATP-binding</keyword>